<reference evidence="3 4" key="1">
    <citation type="submission" date="2019-12" db="EMBL/GenBank/DDBJ databases">
        <title>Genomic-based taxomic classification of the family Erythrobacteraceae.</title>
        <authorList>
            <person name="Xu L."/>
        </authorList>
    </citation>
    <scope>NUCLEOTIDE SEQUENCE [LARGE SCALE GENOMIC DNA]</scope>
    <source>
        <strain evidence="3 4">MCCC 1K02066</strain>
    </source>
</reference>
<dbReference type="InterPro" id="IPR001375">
    <property type="entry name" value="Peptidase_S9_cat"/>
</dbReference>
<dbReference type="InterPro" id="IPR011042">
    <property type="entry name" value="6-blade_b-propeller_TolB-like"/>
</dbReference>
<dbReference type="SUPFAM" id="SSF53474">
    <property type="entry name" value="alpha/beta-Hydrolases"/>
    <property type="match status" value="1"/>
</dbReference>
<name>A0A6I4UP30_9SPHN</name>
<accession>A0A6I4UP30</accession>
<feature type="domain" description="Peptidase S9 prolyl oligopeptidase catalytic" evidence="2">
    <location>
        <begin position="706"/>
        <end position="879"/>
    </location>
</feature>
<dbReference type="PANTHER" id="PTHR42776">
    <property type="entry name" value="SERINE PEPTIDASE S9 FAMILY MEMBER"/>
    <property type="match status" value="1"/>
</dbReference>
<dbReference type="OrthoDB" id="9758793at2"/>
<dbReference type="Gene3D" id="2.120.10.30">
    <property type="entry name" value="TolB, C-terminal domain"/>
    <property type="match status" value="2"/>
</dbReference>
<dbReference type="PANTHER" id="PTHR42776:SF28">
    <property type="entry name" value="GLUTAMYL ENDOPEPTIDASE, CHLOROPLASTIC-RELATED"/>
    <property type="match status" value="1"/>
</dbReference>
<dbReference type="Gene3D" id="3.40.50.1820">
    <property type="entry name" value="alpha/beta hydrolase"/>
    <property type="match status" value="1"/>
</dbReference>
<dbReference type="Pfam" id="PF00326">
    <property type="entry name" value="Peptidase_S9"/>
    <property type="match status" value="1"/>
</dbReference>
<dbReference type="GO" id="GO:0004252">
    <property type="term" value="F:serine-type endopeptidase activity"/>
    <property type="evidence" value="ECO:0007669"/>
    <property type="project" value="TreeGrafter"/>
</dbReference>
<sequence length="918" mass="101409">MMSKFFGRVRVVALVLGCTSHHAPTEAETLRRVTPAVAKQWKHVSSEQLSPNGKWLVYLAASVGGGGSTLVIKSVHGSTERRIELGKSDEAESFSLSPSGRWVAFRRHGSTGKAGTAVVVTALDLETGRSCDFPDVSTFDLLGPTEQIVLISKSSEHSSTASIHRLCGGPAVNLGMVKEVSTNTARDRVAWTDGGQINEMDLRTGVRRTLVSGGDAFEGLTWASTGDAIAAVRKDSTALVAITSLESARPTVHVVTPKDLATFPADFGIVAGLEWRSDRQGLYVPIRKLGHQAKRNGVPGVRLWHGGADYLPADKRRIDDQNRPDWGYIDLTAPRFIRLTNGHLATVERHPSAAKILAYDVGAYDWVNYMQIGVASAAPQRRDYSLVDLKDGTRERILTGHRIWARSGAFVLPQLSPDGRTIVYQDGKGDIIVRSAETGASRNVTAELPTRFYFPENDPKRDWFLKDVHEQGQPRIQGWSTDRAHVLVSDHYDVWALPLGQGSAFNVTGDGRTSNKWYRRVVLDSPVQTRVNGSPNPVDFNLEIYFEWFDLDTGEQGIARWDPDSRRLNQLHSEFADLNYFKARDSKSMFVSRETSIEERAIHKVVAGWKPGTTLTRINPQKNDYLLPAPARYLTYRTESGSERHALLYLPVGYKKGRSYPTIVEIYKRFSPATHDNRPPTSYLFPYLNAGFAVLLPDIVPQLDDPGGAALEDVNAGIDAAVATGAVDPQRLGLMGESFGAFETNFIVTKTNRFKAAVSKAGVSNLWSHCNGAYDEKWPLTPGCQRSQPYLSKPWWEGWNDILRNSPLYHARSIKTPLLLGHGSEDDSVSFAQSVELFNTLRALGNENVVLIEYRGQSHTFDDATYADFDGRVIEFFGHFLKGENAPLWWSNGGSLYEGEVPNLELPGGTTETASVAH</sequence>
<dbReference type="Proteomes" id="UP000469159">
    <property type="component" value="Unassembled WGS sequence"/>
</dbReference>
<evidence type="ECO:0000313" key="4">
    <source>
        <dbReference type="Proteomes" id="UP000469159"/>
    </source>
</evidence>
<dbReference type="EMBL" id="WTYK01000002">
    <property type="protein sequence ID" value="MXP40730.1"/>
    <property type="molecule type" value="Genomic_DNA"/>
</dbReference>
<dbReference type="InterPro" id="IPR029058">
    <property type="entry name" value="AB_hydrolase_fold"/>
</dbReference>
<protein>
    <submittedName>
        <fullName evidence="3">Prolyl oligopeptidase family serine peptidase</fullName>
    </submittedName>
</protein>
<dbReference type="RefSeq" id="WP_160745597.1">
    <property type="nucleotide sequence ID" value="NZ_WTYK01000002.1"/>
</dbReference>
<organism evidence="3 4">
    <name type="scientific">Croceibacterium soli</name>
    <dbReference type="NCBI Taxonomy" id="1739690"/>
    <lineage>
        <taxon>Bacteria</taxon>
        <taxon>Pseudomonadati</taxon>
        <taxon>Pseudomonadota</taxon>
        <taxon>Alphaproteobacteria</taxon>
        <taxon>Sphingomonadales</taxon>
        <taxon>Erythrobacteraceae</taxon>
        <taxon>Croceibacterium</taxon>
    </lineage>
</organism>
<evidence type="ECO:0000259" key="2">
    <source>
        <dbReference type="Pfam" id="PF00326"/>
    </source>
</evidence>
<evidence type="ECO:0000256" key="1">
    <source>
        <dbReference type="ARBA" id="ARBA00022801"/>
    </source>
</evidence>
<gene>
    <name evidence="3" type="ORF">GRI75_03585</name>
</gene>
<dbReference type="AlphaFoldDB" id="A0A6I4UP30"/>
<dbReference type="SUPFAM" id="SSF82171">
    <property type="entry name" value="DPP6 N-terminal domain-like"/>
    <property type="match status" value="1"/>
</dbReference>
<keyword evidence="1" id="KW-0378">Hydrolase</keyword>
<evidence type="ECO:0000313" key="3">
    <source>
        <dbReference type="EMBL" id="MXP40730.1"/>
    </source>
</evidence>
<keyword evidence="4" id="KW-1185">Reference proteome</keyword>
<dbReference type="GO" id="GO:0006508">
    <property type="term" value="P:proteolysis"/>
    <property type="evidence" value="ECO:0007669"/>
    <property type="project" value="InterPro"/>
</dbReference>
<comment type="caution">
    <text evidence="3">The sequence shown here is derived from an EMBL/GenBank/DDBJ whole genome shotgun (WGS) entry which is preliminary data.</text>
</comment>
<proteinExistence type="predicted"/>